<dbReference type="SUPFAM" id="SSF50978">
    <property type="entry name" value="WD40 repeat-like"/>
    <property type="match status" value="1"/>
</dbReference>
<dbReference type="PANTHER" id="PTHR13831:SF0">
    <property type="entry name" value="PROTEIN HIRA"/>
    <property type="match status" value="1"/>
</dbReference>
<accession>A0A9W8B163</accession>
<keyword evidence="5 11" id="KW-0677">Repeat</keyword>
<keyword evidence="6 11" id="KW-0156">Chromatin regulator</keyword>
<dbReference type="Proteomes" id="UP001150925">
    <property type="component" value="Unassembled WGS sequence"/>
</dbReference>
<organism evidence="15 16">
    <name type="scientific">Dispira parvispora</name>
    <dbReference type="NCBI Taxonomy" id="1520584"/>
    <lineage>
        <taxon>Eukaryota</taxon>
        <taxon>Fungi</taxon>
        <taxon>Fungi incertae sedis</taxon>
        <taxon>Zoopagomycota</taxon>
        <taxon>Kickxellomycotina</taxon>
        <taxon>Dimargaritomycetes</taxon>
        <taxon>Dimargaritales</taxon>
        <taxon>Dimargaritaceae</taxon>
        <taxon>Dispira</taxon>
    </lineage>
</organism>
<dbReference type="PROSITE" id="PS00678">
    <property type="entry name" value="WD_REPEATS_1"/>
    <property type="match status" value="1"/>
</dbReference>
<feature type="repeat" description="WD" evidence="10">
    <location>
        <begin position="68"/>
        <end position="101"/>
    </location>
</feature>
<proteinExistence type="inferred from homology"/>
<feature type="repeat" description="WD" evidence="10">
    <location>
        <begin position="127"/>
        <end position="159"/>
    </location>
</feature>
<name>A0A9W8B163_9FUNG</name>
<comment type="similarity">
    <text evidence="3 11">Belongs to the WD repeat HIR1 family.</text>
</comment>
<dbReference type="OrthoDB" id="1741719at2759"/>
<evidence type="ECO:0000256" key="11">
    <source>
        <dbReference type="RuleBase" id="RU364014"/>
    </source>
</evidence>
<feature type="domain" description="Protein HIRA-like C-terminal" evidence="13">
    <location>
        <begin position="717"/>
        <end position="937"/>
    </location>
</feature>
<dbReference type="Pfam" id="PF09453">
    <property type="entry name" value="HIRA_B"/>
    <property type="match status" value="1"/>
</dbReference>
<dbReference type="InterPro" id="IPR019775">
    <property type="entry name" value="WD40_repeat_CS"/>
</dbReference>
<dbReference type="PROSITE" id="PS50294">
    <property type="entry name" value="WD_REPEATS_REGION"/>
    <property type="match status" value="4"/>
</dbReference>
<dbReference type="InterPro" id="IPR001680">
    <property type="entry name" value="WD40_rpt"/>
</dbReference>
<dbReference type="SMART" id="SM00320">
    <property type="entry name" value="WD40"/>
    <property type="match status" value="6"/>
</dbReference>
<feature type="repeat" description="WD" evidence="10">
    <location>
        <begin position="169"/>
        <end position="201"/>
    </location>
</feature>
<gene>
    <name evidence="15" type="primary">HIR1</name>
    <name evidence="15" type="ORF">IWQ62_000215</name>
</gene>
<dbReference type="InterPro" id="IPR015943">
    <property type="entry name" value="WD40/YVTN_repeat-like_dom_sf"/>
</dbReference>
<evidence type="ECO:0000313" key="16">
    <source>
        <dbReference type="Proteomes" id="UP001150925"/>
    </source>
</evidence>
<dbReference type="Pfam" id="PF24105">
    <property type="entry name" value="Beta-prop_CAF1B_HIR1"/>
    <property type="match status" value="1"/>
</dbReference>
<evidence type="ECO:0000256" key="5">
    <source>
        <dbReference type="ARBA" id="ARBA00022737"/>
    </source>
</evidence>
<evidence type="ECO:0000256" key="8">
    <source>
        <dbReference type="ARBA" id="ARBA00023163"/>
    </source>
</evidence>
<dbReference type="GO" id="GO:0031491">
    <property type="term" value="F:nucleosome binding"/>
    <property type="evidence" value="ECO:0007669"/>
    <property type="project" value="TreeGrafter"/>
</dbReference>
<evidence type="ECO:0000256" key="1">
    <source>
        <dbReference type="ARBA" id="ARBA00002677"/>
    </source>
</evidence>
<dbReference type="GO" id="GO:0006338">
    <property type="term" value="P:chromatin remodeling"/>
    <property type="evidence" value="ECO:0007669"/>
    <property type="project" value="InterPro"/>
</dbReference>
<feature type="compositionally biased region" description="Polar residues" evidence="12">
    <location>
        <begin position="578"/>
        <end position="621"/>
    </location>
</feature>
<keyword evidence="8 11" id="KW-0804">Transcription</keyword>
<evidence type="ECO:0000259" key="14">
    <source>
        <dbReference type="Pfam" id="PF24105"/>
    </source>
</evidence>
<dbReference type="EMBL" id="JANBPY010000007">
    <property type="protein sequence ID" value="KAJ1970055.1"/>
    <property type="molecule type" value="Genomic_DNA"/>
</dbReference>
<keyword evidence="11" id="KW-0678">Repressor</keyword>
<dbReference type="Pfam" id="PF07569">
    <property type="entry name" value="Hira"/>
    <property type="match status" value="1"/>
</dbReference>
<evidence type="ECO:0000256" key="7">
    <source>
        <dbReference type="ARBA" id="ARBA00023015"/>
    </source>
</evidence>
<dbReference type="GO" id="GO:0006355">
    <property type="term" value="P:regulation of DNA-templated transcription"/>
    <property type="evidence" value="ECO:0007669"/>
    <property type="project" value="InterPro"/>
</dbReference>
<keyword evidence="4 10" id="KW-0853">WD repeat</keyword>
<evidence type="ECO:0000259" key="13">
    <source>
        <dbReference type="Pfam" id="PF07569"/>
    </source>
</evidence>
<feature type="region of interest" description="Disordered" evidence="12">
    <location>
        <begin position="566"/>
        <end position="621"/>
    </location>
</feature>
<comment type="function">
    <text evidence="1 11">Required for replication-independent chromatin assembly and for the periodic repression of histone gene transcription during the cell cycle.</text>
</comment>
<evidence type="ECO:0000256" key="3">
    <source>
        <dbReference type="ARBA" id="ARBA00007306"/>
    </source>
</evidence>
<feature type="compositionally biased region" description="Low complexity" evidence="12">
    <location>
        <begin position="464"/>
        <end position="475"/>
    </location>
</feature>
<dbReference type="PROSITE" id="PS50082">
    <property type="entry name" value="WD_REPEATS_2"/>
    <property type="match status" value="4"/>
</dbReference>
<dbReference type="PANTHER" id="PTHR13831">
    <property type="entry name" value="MEMBER OF THE HIR1 FAMILY OF WD-REPEAT PROTEINS"/>
    <property type="match status" value="1"/>
</dbReference>
<evidence type="ECO:0000313" key="15">
    <source>
        <dbReference type="EMBL" id="KAJ1970055.1"/>
    </source>
</evidence>
<dbReference type="InterPro" id="IPR019015">
    <property type="entry name" value="HIRA_B_motif"/>
</dbReference>
<feature type="compositionally biased region" description="Polar residues" evidence="12">
    <location>
        <begin position="495"/>
        <end position="504"/>
    </location>
</feature>
<dbReference type="InterPro" id="IPR031120">
    <property type="entry name" value="HIR1-like"/>
</dbReference>
<dbReference type="InterPro" id="IPR036322">
    <property type="entry name" value="WD40_repeat_dom_sf"/>
</dbReference>
<dbReference type="Gene3D" id="2.130.10.10">
    <property type="entry name" value="YVTN repeat-like/Quinoprotein amine dehydrogenase"/>
    <property type="match status" value="2"/>
</dbReference>
<dbReference type="GO" id="GO:0006351">
    <property type="term" value="P:DNA-templated transcription"/>
    <property type="evidence" value="ECO:0007669"/>
    <property type="project" value="InterPro"/>
</dbReference>
<dbReference type="InterPro" id="IPR055410">
    <property type="entry name" value="Beta-prop_CAF1B_HIR1"/>
</dbReference>
<keyword evidence="7 11" id="KW-0805">Transcription regulation</keyword>
<evidence type="ECO:0000256" key="9">
    <source>
        <dbReference type="ARBA" id="ARBA00023242"/>
    </source>
</evidence>
<dbReference type="AlphaFoldDB" id="A0A9W8B163"/>
<dbReference type="GO" id="GO:0000417">
    <property type="term" value="C:HIR complex"/>
    <property type="evidence" value="ECO:0007669"/>
    <property type="project" value="TreeGrafter"/>
</dbReference>
<dbReference type="CDD" id="cd00200">
    <property type="entry name" value="WD40"/>
    <property type="match status" value="1"/>
</dbReference>
<sequence length="1001" mass="109400">MIVTKPDWVQHEDDKGKKTTLFSLSLHPDGSRLATGGLDNKVKIWNVAPMLHSEAELDPNVPKLLATMGLHNGTVMCVAFSNGAGQYLASGSDDNIVLIWERDMSNSGSFGNLGNHNVENWKAVRRLVGHESDVTDLAWSPENTYLASCGLDRKIFIWDGQTFERLQCLTAHQGFVKGLTWDPVGKYLASQADDHTLNIWKTSDWSLEAQVKEPFEYSTNSTFYSRPSWSPDGSYVAAANAAEKDVPIASIIRRDRWKNEISLVGHRDPVEVVRFNPVLFWQVEPDDDATATKGKDDSQLTCVCAVASQDCSISIWSTCDPRAVSVTEEIFEHNIMDMDWSSDGMNLFACSFDGTIAAIQLSESEMGQPISLDKKFQLLTKYGYKQKKVVMAETPAQLQLEEEYAAASKQAAPLIKSTTATTDLTSDISLPIPPEATLPAVAGPNISPSPAPAPAPVPAPAPAEAPSSNTSTPAPQKVTITKEGRKRIQPMFLRTLTTPATPKTQPRRTYPGGEASLLRGTPAKGPQALFSSLTNGGEHTLASAPGIAMDGPVQQVSATRTMPLEAVATGNKRKATTPGETTQPASKRNGTVSETSTKSTNKPTSGTADKHTSGTASTSRRNYSVVNSQVYANSQICLSVPRIQAKLTKHLARESHIILTARNDLQGQSLSSVEYAQNTTVQWTTFVSSYVLLLTGNEWYTMVACDDGALHVFSPAGRRLFPGLVLEAPVSFMDCYESFFLCLTSVGLLYVWDLKQEEAILAGISVGPVLDLATTPAEASTSTTTIASAYVRPGGVAILITSNGQAYMYNLKMKVWMKVVDRWFSSSDYILASLTPPPTVALAQSRGVLSALQTAATRVGDLNHGDSFLSSDSLVSAFRKLDEAQRKMITMDHLEHQMVTSQHLDSPNEFRYWLCCYAKRLADENAQDRVTELCNWLLGPLYYAMNTDADQQPTWNAKVLGFSKRGLLAEVLKILGTNRQLQRITKQYSESLENLKRQQPS</sequence>
<evidence type="ECO:0000256" key="12">
    <source>
        <dbReference type="SAM" id="MobiDB-lite"/>
    </source>
</evidence>
<evidence type="ECO:0000256" key="2">
    <source>
        <dbReference type="ARBA" id="ARBA00004123"/>
    </source>
</evidence>
<comment type="subcellular location">
    <subcellularLocation>
        <location evidence="2 11">Nucleus</location>
    </subcellularLocation>
</comment>
<dbReference type="GO" id="GO:0000785">
    <property type="term" value="C:chromatin"/>
    <property type="evidence" value="ECO:0007669"/>
    <property type="project" value="TreeGrafter"/>
</dbReference>
<feature type="domain" description="CAF1B/HIR1 beta-propeller" evidence="14">
    <location>
        <begin position="31"/>
        <end position="366"/>
    </location>
</feature>
<dbReference type="GO" id="GO:0005634">
    <property type="term" value="C:nucleus"/>
    <property type="evidence" value="ECO:0007669"/>
    <property type="project" value="UniProtKB-SubCell"/>
</dbReference>
<evidence type="ECO:0000256" key="4">
    <source>
        <dbReference type="ARBA" id="ARBA00022574"/>
    </source>
</evidence>
<protein>
    <recommendedName>
        <fullName evidence="11">Protein HIR</fullName>
    </recommendedName>
</protein>
<feature type="region of interest" description="Disordered" evidence="12">
    <location>
        <begin position="425"/>
        <end position="521"/>
    </location>
</feature>
<feature type="compositionally biased region" description="Pro residues" evidence="12">
    <location>
        <begin position="447"/>
        <end position="463"/>
    </location>
</feature>
<keyword evidence="9 11" id="KW-0539">Nucleus</keyword>
<keyword evidence="16" id="KW-1185">Reference proteome</keyword>
<dbReference type="InterPro" id="IPR011494">
    <property type="entry name" value="HIRA-like_C"/>
</dbReference>
<feature type="repeat" description="WD" evidence="10">
    <location>
        <begin position="14"/>
        <end position="47"/>
    </location>
</feature>
<evidence type="ECO:0000256" key="10">
    <source>
        <dbReference type="PROSITE-ProRule" id="PRU00221"/>
    </source>
</evidence>
<comment type="caution">
    <text evidence="15">The sequence shown here is derived from an EMBL/GenBank/DDBJ whole genome shotgun (WGS) entry which is preliminary data.</text>
</comment>
<evidence type="ECO:0000256" key="6">
    <source>
        <dbReference type="ARBA" id="ARBA00022853"/>
    </source>
</evidence>
<reference evidence="15" key="1">
    <citation type="submission" date="2022-07" db="EMBL/GenBank/DDBJ databases">
        <title>Phylogenomic reconstructions and comparative analyses of Kickxellomycotina fungi.</title>
        <authorList>
            <person name="Reynolds N.K."/>
            <person name="Stajich J.E."/>
            <person name="Barry K."/>
            <person name="Grigoriev I.V."/>
            <person name="Crous P."/>
            <person name="Smith M.E."/>
        </authorList>
    </citation>
    <scope>NUCLEOTIDE SEQUENCE</scope>
    <source>
        <strain evidence="15">RSA 1196</strain>
    </source>
</reference>